<name>A0AAE7CIJ0_STRAT</name>
<dbReference type="PANTHER" id="PTHR19959:SF119">
    <property type="entry name" value="FUNGAL LIPASE-LIKE DOMAIN-CONTAINING PROTEIN"/>
    <property type="match status" value="1"/>
</dbReference>
<dbReference type="Pfam" id="PF13374">
    <property type="entry name" value="TPR_10"/>
    <property type="match status" value="1"/>
</dbReference>
<dbReference type="InterPro" id="IPR024983">
    <property type="entry name" value="CHAT_dom"/>
</dbReference>
<dbReference type="Proteomes" id="UP000502504">
    <property type="component" value="Chromosome"/>
</dbReference>
<protein>
    <submittedName>
        <fullName evidence="2">CHAT domain-containing protein</fullName>
    </submittedName>
</protein>
<dbReference type="AlphaFoldDB" id="A0AAE7CIJ0"/>
<dbReference type="PANTHER" id="PTHR19959">
    <property type="entry name" value="KINESIN LIGHT CHAIN"/>
    <property type="match status" value="1"/>
</dbReference>
<dbReference type="InterPro" id="IPR011990">
    <property type="entry name" value="TPR-like_helical_dom_sf"/>
</dbReference>
<evidence type="ECO:0000313" key="3">
    <source>
        <dbReference type="Proteomes" id="UP000502504"/>
    </source>
</evidence>
<evidence type="ECO:0000313" key="2">
    <source>
        <dbReference type="EMBL" id="QIT42501.1"/>
    </source>
</evidence>
<dbReference type="RefSeq" id="WP_078632008.1">
    <property type="nucleotide sequence ID" value="NZ_CM007717.1"/>
</dbReference>
<evidence type="ECO:0000259" key="1">
    <source>
        <dbReference type="Pfam" id="PF12770"/>
    </source>
</evidence>
<sequence>MVSSPEVTDRDRTLARLRTALDSAVAQGDPDAVAGDDHTVLAAVLAELAEPDVLADGAVRSALGRLHWLRYLALPDSDDDLDRAVALLTPPADEDRAALTRFREAVTARGGSGLLSDLGTVLRTLSDATGDTALLDEAVEAGRAAVAAVAPDSPARAGVLSNLGLALHTRFDTTGETAALREAVDVERAAAAALSPDHPDRAAVLSNLGIGLRGLFQRTGDVDVLAEAVDVGRDAVAAWSPDAPDRIMAWSNLAGSLRALAERTGDPEPLRESVRLMRDVLAATPPDHPGRAMYLGNLCTALFTLYAHAGDLDELADAVAAGRAAVTAAPDGSPEQARYASNLGGALRALYARTGEVGVLREAVECGRTSVTATPDGDPQLGGRLSNLGATLQTLFDRTGDEDALAEAVERGRAAVAGTPPDHPNLAMYLSNLSGILQTSFQRFGDLGTLREAVDATRRAVAATPSDHPGRGPRLSNFVAVLHTLFARTGEAGLLTEAVAAARDSVDATPADHPEHAGRLANLGIALRALAKESDDAGALDEAIGAARRAVALTPAGHPDRATYCSNLGAALQTLLERTGDVTALKENVEVAREAVAATPADDPDRALYLFNLGVAVKTSFDRGGERRELDQARSCFAEAAGTRTAAADLRVASARYAADGDLEAGDPAHALVMAERVAELVGLVAPRRLRRADRLHRVTGLHGMAATVAAAAVAAGDPGRAVELLEQTRGLLIADTLDTRGDLGELRLRAPELAARFDALRDAVEASDHAVDATEEDRADLMARWDGLLGRIREVPGLAGFLSPPAVEDVRHAAVDGPVVYLVAHGEAGHALVLRDAAEEPVRAVPLPAFTEDAVREQVDVLRAASDALDGDDPLAAQRRILGVLAWMWDSFAREVLDALGHPEPPAPGRPWPRVWWCPVGVATFLPLHAAGRHDGGSDAVLDRVISSYTPTARALLHARALRGPDPAAGRTVVVAVPDAPDVTPLPGATEEAASLRRLVPAATVLPSPGGTTTHDGVTAALTTHDVAHFACHGFADLDNPSDSLLVLHDHLTRPLTLTTIARLRLADAGLAYLSACGTTDTGPRHADEATHLTAAFHLAGYRSVVGTLWPVTDRTARAVARRFYDRLTDGGGTPPRPARSAEALHDAVRHRRAARPAIPAQWAAYVHTGL</sequence>
<accession>A0AAE7CIJ0</accession>
<dbReference type="Gene3D" id="1.25.40.10">
    <property type="entry name" value="Tetratricopeptide repeat domain"/>
    <property type="match status" value="3"/>
</dbReference>
<proteinExistence type="predicted"/>
<feature type="domain" description="CHAT" evidence="1">
    <location>
        <begin position="895"/>
        <end position="1171"/>
    </location>
</feature>
<organism evidence="2 3">
    <name type="scientific">Streptomyces antibioticus</name>
    <dbReference type="NCBI Taxonomy" id="1890"/>
    <lineage>
        <taxon>Bacteria</taxon>
        <taxon>Bacillati</taxon>
        <taxon>Actinomycetota</taxon>
        <taxon>Actinomycetes</taxon>
        <taxon>Kitasatosporales</taxon>
        <taxon>Streptomycetaceae</taxon>
        <taxon>Streptomyces</taxon>
    </lineage>
</organism>
<dbReference type="SUPFAM" id="SSF48452">
    <property type="entry name" value="TPR-like"/>
    <property type="match status" value="1"/>
</dbReference>
<reference evidence="2 3" key="1">
    <citation type="submission" date="2020-03" db="EMBL/GenBank/DDBJ databases">
        <title>Is there a link between lipid content and antibiotic production in Streptomyces?</title>
        <authorList>
            <person name="David M."/>
            <person name="Lejeune C."/>
            <person name="Abreu S."/>
            <person name="Thibessard A."/>
            <person name="Leblond P."/>
            <person name="Chaminade P."/>
            <person name="Virolle M.-J."/>
        </authorList>
    </citation>
    <scope>NUCLEOTIDE SEQUENCE [LARGE SCALE GENOMIC DNA]</scope>
    <source>
        <strain evidence="2 3">DSM 41481</strain>
    </source>
</reference>
<dbReference type="Pfam" id="PF12770">
    <property type="entry name" value="CHAT"/>
    <property type="match status" value="1"/>
</dbReference>
<dbReference type="EMBL" id="CP050692">
    <property type="protein sequence ID" value="QIT42501.1"/>
    <property type="molecule type" value="Genomic_DNA"/>
</dbReference>
<gene>
    <name evidence="2" type="ORF">HCX60_02370</name>
</gene>